<dbReference type="GO" id="GO:0008236">
    <property type="term" value="F:serine-type peptidase activity"/>
    <property type="evidence" value="ECO:0007669"/>
    <property type="project" value="InterPro"/>
</dbReference>
<comment type="caution">
    <text evidence="3">The sequence shown here is derived from an EMBL/GenBank/DDBJ whole genome shotgun (WGS) entry which is preliminary data.</text>
</comment>
<name>A0A2H0UI36_9BACT</name>
<dbReference type="PANTHER" id="PTHR11731">
    <property type="entry name" value="PROTEASE FAMILY S9B,C DIPEPTIDYL-PEPTIDASE IV-RELATED"/>
    <property type="match status" value="1"/>
</dbReference>
<dbReference type="InterPro" id="IPR029058">
    <property type="entry name" value="AB_hydrolase_fold"/>
</dbReference>
<evidence type="ECO:0000259" key="2">
    <source>
        <dbReference type="Pfam" id="PF00326"/>
    </source>
</evidence>
<dbReference type="SUPFAM" id="SSF82171">
    <property type="entry name" value="DPP6 N-terminal domain-like"/>
    <property type="match status" value="1"/>
</dbReference>
<evidence type="ECO:0000256" key="1">
    <source>
        <dbReference type="SAM" id="SignalP"/>
    </source>
</evidence>
<organism evidence="3 4">
    <name type="scientific">Candidatus Kaiserbacteria bacterium CG10_big_fil_rev_8_21_14_0_10_45_20</name>
    <dbReference type="NCBI Taxonomy" id="1974607"/>
    <lineage>
        <taxon>Bacteria</taxon>
        <taxon>Candidatus Kaiseribacteriota</taxon>
    </lineage>
</organism>
<dbReference type="Gene3D" id="3.40.50.1820">
    <property type="entry name" value="alpha/beta hydrolase"/>
    <property type="match status" value="1"/>
</dbReference>
<dbReference type="GO" id="GO:0008239">
    <property type="term" value="F:dipeptidyl-peptidase activity"/>
    <property type="evidence" value="ECO:0007669"/>
    <property type="project" value="TreeGrafter"/>
</dbReference>
<keyword evidence="1" id="KW-0732">Signal</keyword>
<proteinExistence type="predicted"/>
<sequence>MRTITFSVLLGVVFLNPTPALSAGNIEYSYAQQNNREEVLIQTSTLTTNEWYRCSLKTLLCTEASSTTTLEQPISATRAILAVWKPLLPSGAQWLTLSPDFRYVAFFIPATQYRKARTFGVFDTITKKTYTKKESVGYWDLLTEGVSLFSFSPDSKTLPYISDVANYPTVHTVSLSSLSGSVLKSTQLFTRAYTVADVVWKDSDTLLYIANRESPYQWSLYEYTLSKNKLEKIDDSISYATPLQRIESDFLLAKNDSRGLYPVVYRGHSKTIETFNLPTTAPIKTLGVEVGTLIEDLKGVYLREEGAKSHTLIVWLHGGPYRQNALGYHPYKSYGGYDWMLEIARQENVGVLKLDYAGSSGFGREYAESISGDIGVADAVKTAKAITDFAQRNNYTDVYVAGNSYGGYLALKLLVDEPSLYKGALSINGVADWMTLLNALNNSIFNVQFGGAPNESNYALYNTASIYNGIDGLGLQKIILAHGTDDKTIPYKQSLGLANALERINKNVTLVPFEGEDHVFKKPESFTKLCALLLTTVGKTNTGKCSL</sequence>
<feature type="signal peptide" evidence="1">
    <location>
        <begin position="1"/>
        <end position="22"/>
    </location>
</feature>
<dbReference type="SUPFAM" id="SSF53474">
    <property type="entry name" value="alpha/beta-Hydrolases"/>
    <property type="match status" value="1"/>
</dbReference>
<accession>A0A2H0UI36</accession>
<dbReference type="InterPro" id="IPR001375">
    <property type="entry name" value="Peptidase_S9_cat"/>
</dbReference>
<dbReference type="EMBL" id="PFBH01000006">
    <property type="protein sequence ID" value="PIR85336.1"/>
    <property type="molecule type" value="Genomic_DNA"/>
</dbReference>
<evidence type="ECO:0000313" key="4">
    <source>
        <dbReference type="Proteomes" id="UP000229315"/>
    </source>
</evidence>
<evidence type="ECO:0000313" key="3">
    <source>
        <dbReference type="EMBL" id="PIR85336.1"/>
    </source>
</evidence>
<dbReference type="PANTHER" id="PTHR11731:SF193">
    <property type="entry name" value="DIPEPTIDYL PEPTIDASE 9"/>
    <property type="match status" value="1"/>
</dbReference>
<dbReference type="InterPro" id="IPR050278">
    <property type="entry name" value="Serine_Prot_S9B/DPPIV"/>
</dbReference>
<feature type="chain" id="PRO_5013755913" description="Peptidase S9 prolyl oligopeptidase catalytic domain-containing protein" evidence="1">
    <location>
        <begin position="23"/>
        <end position="547"/>
    </location>
</feature>
<dbReference type="Pfam" id="PF00326">
    <property type="entry name" value="Peptidase_S9"/>
    <property type="match status" value="1"/>
</dbReference>
<feature type="domain" description="Peptidase S9 prolyl oligopeptidase catalytic" evidence="2">
    <location>
        <begin position="337"/>
        <end position="525"/>
    </location>
</feature>
<dbReference type="GO" id="GO:0006508">
    <property type="term" value="P:proteolysis"/>
    <property type="evidence" value="ECO:0007669"/>
    <property type="project" value="InterPro"/>
</dbReference>
<protein>
    <recommendedName>
        <fullName evidence="2">Peptidase S9 prolyl oligopeptidase catalytic domain-containing protein</fullName>
    </recommendedName>
</protein>
<dbReference type="Proteomes" id="UP000229315">
    <property type="component" value="Unassembled WGS sequence"/>
</dbReference>
<dbReference type="AlphaFoldDB" id="A0A2H0UI36"/>
<reference evidence="4" key="1">
    <citation type="submission" date="2017-09" db="EMBL/GenBank/DDBJ databases">
        <title>Depth-based differentiation of microbial function through sediment-hosted aquifers and enrichment of novel symbionts in the deep terrestrial subsurface.</title>
        <authorList>
            <person name="Probst A.J."/>
            <person name="Ladd B."/>
            <person name="Jarett J.K."/>
            <person name="Geller-Mcgrath D.E."/>
            <person name="Sieber C.M.K."/>
            <person name="Emerson J.B."/>
            <person name="Anantharaman K."/>
            <person name="Thomas B.C."/>
            <person name="Malmstrom R."/>
            <person name="Stieglmeier M."/>
            <person name="Klingl A."/>
            <person name="Woyke T."/>
            <person name="Ryan C.M."/>
            <person name="Banfield J.F."/>
        </authorList>
    </citation>
    <scope>NUCLEOTIDE SEQUENCE [LARGE SCALE GENOMIC DNA]</scope>
</reference>
<gene>
    <name evidence="3" type="ORF">COU15_01210</name>
</gene>